<dbReference type="Proteomes" id="UP000433883">
    <property type="component" value="Unassembled WGS sequence"/>
</dbReference>
<protein>
    <submittedName>
        <fullName evidence="3">Uncharacterized protein</fullName>
    </submittedName>
</protein>
<dbReference type="InterPro" id="IPR032675">
    <property type="entry name" value="LRR_dom_sf"/>
</dbReference>
<dbReference type="AlphaFoldDB" id="A0A8H3UFG3"/>
<dbReference type="Gene3D" id="3.80.10.10">
    <property type="entry name" value="Ribonuclease Inhibitor"/>
    <property type="match status" value="1"/>
</dbReference>
<keyword evidence="2" id="KW-0687">Ribonucleoprotein</keyword>
<evidence type="ECO:0000256" key="1">
    <source>
        <dbReference type="ARBA" id="ARBA00022980"/>
    </source>
</evidence>
<dbReference type="Gene3D" id="3.40.50.790">
    <property type="match status" value="1"/>
</dbReference>
<organism evidence="3 4">
    <name type="scientific">Venturia inaequalis</name>
    <name type="common">Apple scab fungus</name>
    <dbReference type="NCBI Taxonomy" id="5025"/>
    <lineage>
        <taxon>Eukaryota</taxon>
        <taxon>Fungi</taxon>
        <taxon>Dikarya</taxon>
        <taxon>Ascomycota</taxon>
        <taxon>Pezizomycotina</taxon>
        <taxon>Dothideomycetes</taxon>
        <taxon>Pleosporomycetidae</taxon>
        <taxon>Venturiales</taxon>
        <taxon>Venturiaceae</taxon>
        <taxon>Venturia</taxon>
    </lineage>
</organism>
<dbReference type="InterPro" id="IPR028364">
    <property type="entry name" value="Ribosomal_uL1/biogenesis"/>
</dbReference>
<proteinExistence type="predicted"/>
<evidence type="ECO:0000256" key="2">
    <source>
        <dbReference type="ARBA" id="ARBA00023274"/>
    </source>
</evidence>
<gene>
    <name evidence="3" type="ORF">BLS_005765</name>
</gene>
<dbReference type="Pfam" id="PF00687">
    <property type="entry name" value="Ribosomal_L1"/>
    <property type="match status" value="1"/>
</dbReference>
<dbReference type="InterPro" id="IPR050257">
    <property type="entry name" value="eL8/uL1-like"/>
</dbReference>
<dbReference type="EMBL" id="WNWQ01000402">
    <property type="protein sequence ID" value="KAE9968655.1"/>
    <property type="molecule type" value="Genomic_DNA"/>
</dbReference>
<dbReference type="SUPFAM" id="SSF56808">
    <property type="entry name" value="Ribosomal protein L1"/>
    <property type="match status" value="1"/>
</dbReference>
<keyword evidence="1" id="KW-0689">Ribosomal protein</keyword>
<accession>A0A8H3UFG3</accession>
<dbReference type="GO" id="GO:0003723">
    <property type="term" value="F:RNA binding"/>
    <property type="evidence" value="ECO:0007669"/>
    <property type="project" value="InterPro"/>
</dbReference>
<dbReference type="GO" id="GO:1990904">
    <property type="term" value="C:ribonucleoprotein complex"/>
    <property type="evidence" value="ECO:0007669"/>
    <property type="project" value="UniProtKB-KW"/>
</dbReference>
<dbReference type="InterPro" id="IPR023674">
    <property type="entry name" value="Ribosomal_uL1-like"/>
</dbReference>
<comment type="caution">
    <text evidence="3">The sequence shown here is derived from an EMBL/GenBank/DDBJ whole genome shotgun (WGS) entry which is preliminary data.</text>
</comment>
<dbReference type="InterPro" id="IPR016095">
    <property type="entry name" value="Ribosomal_uL1_3-a/b-sand"/>
</dbReference>
<dbReference type="GO" id="GO:0005840">
    <property type="term" value="C:ribosome"/>
    <property type="evidence" value="ECO:0007669"/>
    <property type="project" value="UniProtKB-KW"/>
</dbReference>
<reference evidence="3 4" key="1">
    <citation type="submission" date="2019-11" db="EMBL/GenBank/DDBJ databases">
        <title>Venturia inaequalis Genome Resource.</title>
        <authorList>
            <person name="Lichtner F.J."/>
        </authorList>
    </citation>
    <scope>NUCLEOTIDE SEQUENCE [LARGE SCALE GENOMIC DNA]</scope>
    <source>
        <strain evidence="3">Bline_iso_100314</strain>
    </source>
</reference>
<evidence type="ECO:0000313" key="4">
    <source>
        <dbReference type="Proteomes" id="UP000433883"/>
    </source>
</evidence>
<evidence type="ECO:0000313" key="3">
    <source>
        <dbReference type="EMBL" id="KAE9968655.1"/>
    </source>
</evidence>
<dbReference type="CDD" id="cd00403">
    <property type="entry name" value="Ribosomal_L1"/>
    <property type="match status" value="1"/>
</dbReference>
<dbReference type="Gene3D" id="3.30.190.20">
    <property type="match status" value="1"/>
</dbReference>
<sequence length="660" mass="75217">MSKANVAGVRVHLRANVRTLAQEILAYSNSEEHKRNFLESVELQVGLKNYDTRKDRRFSGVIHLPTVVRPHLRLCVIGDQYDIDRARHLGIDTVSLDDLEKLNKNKKSIKKLARKYEAFLASISVIRQIPRVLGPGLSHTGRFPIAFSHDDDISAKAKDLASIVKFRLQKPLDLGVTVGHVGMTEDELVENIMLAISFLVSLLKKGWHNVASLNIKATMSPPHRLYKILTRKSCVGRRKDAPSLTAIPGELRNKICDFLFDISFPSQDDVAKLNNNHLSSHFNLLLCSQQLRREQLEKLFTIDRFFQDFEALNVWICKGVAINPEFLPRVRHVGIHTGRKRRRQECTIAYSDFHVQEAFSKLPGLQTLHISSSFTLKSFVMNTEEVSQIMVSISKMCPHLERLAFLVPSENLDFLYNLPKLQVLAITTPTFFDAEHFLSAVSSLSHLSTFRIRDKGCSSAFTPSILSQMPPLNEIQLKDDMTPGRVVVPEMMNVLLERHGATVTSLHLEVSKFGREGTLESIFATLPQLPRLSKLKLWFDSDHREEEALNSLLTTLSLLHKINDLHLCFKLPEHEISELAYQKIMNTLRFKGADRWVGEYWTNEEGYVLDDGHSHWVRDGNAARKDGFYGATWPATGKETLSGRGRYYGYVQVRAWKKEW</sequence>
<dbReference type="PANTHER" id="PTHR23105">
    <property type="entry name" value="RIBOSOMAL PROTEIN L7AE FAMILY MEMBER"/>
    <property type="match status" value="1"/>
</dbReference>
<name>A0A8H3UFG3_VENIN</name>
<dbReference type="FunFam" id="3.40.50.790:FF:000005">
    <property type="entry name" value="50S ribosomal protein L1"/>
    <property type="match status" value="1"/>
</dbReference>
<dbReference type="SUPFAM" id="SSF52047">
    <property type="entry name" value="RNI-like"/>
    <property type="match status" value="1"/>
</dbReference>